<evidence type="ECO:0000313" key="2">
    <source>
        <dbReference type="Proteomes" id="UP001433508"/>
    </source>
</evidence>
<sequence length="252" mass="28381">MLQRTLGTTFRQTGRRIAATAHRRATLSPLMRRSAVFHPSSATSVSNFTSVRSYSSKPESEPAQASNAEAEAAAEIATEELSEVEKKMQELEASLATKERDMAELRDKYLRQVADFRNLQETTKREIQNSKDYAIQKFARDLLDSVDNLELALANVPQEPTPEEENDTDRALISLYDGVRMTQQVLEHTLKRHGLEKIDPLGEKFDPHRHEATFEVVQPGKEPGTVFFVQQAGFTLNNRVLRAAKVGVVKQE</sequence>
<evidence type="ECO:0000313" key="1">
    <source>
        <dbReference type="EMBL" id="KAK9238422.1"/>
    </source>
</evidence>
<organism evidence="1 2">
    <name type="scientific">Lipomyces kononenkoae</name>
    <name type="common">Yeast</name>
    <dbReference type="NCBI Taxonomy" id="34357"/>
    <lineage>
        <taxon>Eukaryota</taxon>
        <taxon>Fungi</taxon>
        <taxon>Dikarya</taxon>
        <taxon>Ascomycota</taxon>
        <taxon>Saccharomycotina</taxon>
        <taxon>Lipomycetes</taxon>
        <taxon>Lipomycetales</taxon>
        <taxon>Lipomycetaceae</taxon>
        <taxon>Lipomyces</taxon>
    </lineage>
</organism>
<reference evidence="2" key="1">
    <citation type="journal article" date="2024" name="Front. Bioeng. Biotechnol.">
        <title>Genome-scale model development and genomic sequencing of the oleaginous clade Lipomyces.</title>
        <authorList>
            <person name="Czajka J.J."/>
            <person name="Han Y."/>
            <person name="Kim J."/>
            <person name="Mondo S.J."/>
            <person name="Hofstad B.A."/>
            <person name="Robles A."/>
            <person name="Haridas S."/>
            <person name="Riley R."/>
            <person name="LaButti K."/>
            <person name="Pangilinan J."/>
            <person name="Andreopoulos W."/>
            <person name="Lipzen A."/>
            <person name="Yan J."/>
            <person name="Wang M."/>
            <person name="Ng V."/>
            <person name="Grigoriev I.V."/>
            <person name="Spatafora J.W."/>
            <person name="Magnuson J.K."/>
            <person name="Baker S.E."/>
            <person name="Pomraning K.R."/>
        </authorList>
    </citation>
    <scope>NUCLEOTIDE SEQUENCE [LARGE SCALE GENOMIC DNA]</scope>
    <source>
        <strain evidence="2">CBS 7786</strain>
    </source>
</reference>
<proteinExistence type="predicted"/>
<protein>
    <submittedName>
        <fullName evidence="1">GrpE-domain-containing protein</fullName>
    </submittedName>
</protein>
<gene>
    <name evidence="1" type="ORF">V1525DRAFT_449663</name>
</gene>
<dbReference type="Proteomes" id="UP001433508">
    <property type="component" value="Unassembled WGS sequence"/>
</dbReference>
<dbReference type="EMBL" id="MU971356">
    <property type="protein sequence ID" value="KAK9238422.1"/>
    <property type="molecule type" value="Genomic_DNA"/>
</dbReference>
<keyword evidence="2" id="KW-1185">Reference proteome</keyword>
<accession>A0ACC3T3C5</accession>
<comment type="caution">
    <text evidence="1">The sequence shown here is derived from an EMBL/GenBank/DDBJ whole genome shotgun (WGS) entry which is preliminary data.</text>
</comment>
<name>A0ACC3T3C5_LIPKO</name>